<organism evidence="2 3">
    <name type="scientific">Nocardia jinanensis</name>
    <dbReference type="NCBI Taxonomy" id="382504"/>
    <lineage>
        <taxon>Bacteria</taxon>
        <taxon>Bacillati</taxon>
        <taxon>Actinomycetota</taxon>
        <taxon>Actinomycetes</taxon>
        <taxon>Mycobacteriales</taxon>
        <taxon>Nocardiaceae</taxon>
        <taxon>Nocardia</taxon>
    </lineage>
</organism>
<evidence type="ECO:0000313" key="2">
    <source>
        <dbReference type="EMBL" id="GGL01647.1"/>
    </source>
</evidence>
<dbReference type="RefSeq" id="WP_062996687.1">
    <property type="nucleotide sequence ID" value="NZ_BMMH01000002.1"/>
</dbReference>
<name>A0A917RE69_9NOCA</name>
<accession>A0A917RE69</accession>
<feature type="domain" description="DUF4185" evidence="1">
    <location>
        <begin position="18"/>
        <end position="358"/>
    </location>
</feature>
<comment type="caution">
    <text evidence="2">The sequence shown here is derived from an EMBL/GenBank/DDBJ whole genome shotgun (WGS) entry which is preliminary data.</text>
</comment>
<reference evidence="2" key="1">
    <citation type="journal article" date="2014" name="Int. J. Syst. Evol. Microbiol.">
        <title>Complete genome sequence of Corynebacterium casei LMG S-19264T (=DSM 44701T), isolated from a smear-ripened cheese.</title>
        <authorList>
            <consortium name="US DOE Joint Genome Institute (JGI-PGF)"/>
            <person name="Walter F."/>
            <person name="Albersmeier A."/>
            <person name="Kalinowski J."/>
            <person name="Ruckert C."/>
        </authorList>
    </citation>
    <scope>NUCLEOTIDE SEQUENCE</scope>
    <source>
        <strain evidence="2">CGMCC 4.3508</strain>
    </source>
</reference>
<dbReference type="Proteomes" id="UP000638263">
    <property type="component" value="Unassembled WGS sequence"/>
</dbReference>
<proteinExistence type="predicted"/>
<sequence>MPIADKLPQQGTLLCDVPGDSASALGLGSSDLCIPYRRVREGGWGYLWGDSWCGPDQSGDYLGSPLILTQDEFDESGSRAVEFTGTVSGDRARQVFDYRHNADNGAGVTEVSRIPNDAIEIGGRTFVQYTAVHTWAGPDSDTDGSAFSGIAWSDDHGATWRDFDHRWAGQALGIDGNPYGMWTFAGIDPDGYLYVFAKRWNGSHRYRRDHGFVQLFRYDPADFFHGNFAAQQNWAHIDGRWGWHATYRYPPTPIFGRGNALGEFSVARIGSTYVMSYFDCVDLSIKTRTADRPDAVWSDERIHVVHDDTRPSAHLGKPRMPTLYGGYIHPGSASPSNLTVMISRWNGTEGSHPYTATQWTGLSA</sequence>
<evidence type="ECO:0000313" key="3">
    <source>
        <dbReference type="Proteomes" id="UP000638263"/>
    </source>
</evidence>
<evidence type="ECO:0000259" key="1">
    <source>
        <dbReference type="Pfam" id="PF13810"/>
    </source>
</evidence>
<dbReference type="InterPro" id="IPR025442">
    <property type="entry name" value="DUF4185"/>
</dbReference>
<dbReference type="Pfam" id="PF13810">
    <property type="entry name" value="DUF4185"/>
    <property type="match status" value="1"/>
</dbReference>
<protein>
    <recommendedName>
        <fullName evidence="1">DUF4185 domain-containing protein</fullName>
    </recommendedName>
</protein>
<reference evidence="2" key="2">
    <citation type="submission" date="2020-09" db="EMBL/GenBank/DDBJ databases">
        <authorList>
            <person name="Sun Q."/>
            <person name="Zhou Y."/>
        </authorList>
    </citation>
    <scope>NUCLEOTIDE SEQUENCE</scope>
    <source>
        <strain evidence="2">CGMCC 4.3508</strain>
    </source>
</reference>
<dbReference type="AlphaFoldDB" id="A0A917RE69"/>
<dbReference type="EMBL" id="BMMH01000002">
    <property type="protein sequence ID" value="GGL01647.1"/>
    <property type="molecule type" value="Genomic_DNA"/>
</dbReference>
<gene>
    <name evidence="2" type="ORF">GCM10011588_15430</name>
</gene>
<keyword evidence="3" id="KW-1185">Reference proteome</keyword>